<reference evidence="7" key="2">
    <citation type="journal article" date="2007" name="Science">
        <title>Draft genome sequence of the sexually transmitted pathogen Trichomonas vaginalis.</title>
        <authorList>
            <person name="Carlton J.M."/>
            <person name="Hirt R.P."/>
            <person name="Silva J.C."/>
            <person name="Delcher A.L."/>
            <person name="Schatz M."/>
            <person name="Zhao Q."/>
            <person name="Wortman J.R."/>
            <person name="Bidwell S.L."/>
            <person name="Alsmark U.C.M."/>
            <person name="Besteiro S."/>
            <person name="Sicheritz-Ponten T."/>
            <person name="Noel C.J."/>
            <person name="Dacks J.B."/>
            <person name="Foster P.G."/>
            <person name="Simillion C."/>
            <person name="Van de Peer Y."/>
            <person name="Miranda-Saavedra D."/>
            <person name="Barton G.J."/>
            <person name="Westrop G.D."/>
            <person name="Mueller S."/>
            <person name="Dessi D."/>
            <person name="Fiori P.L."/>
            <person name="Ren Q."/>
            <person name="Paulsen I."/>
            <person name="Zhang H."/>
            <person name="Bastida-Corcuera F.D."/>
            <person name="Simoes-Barbosa A."/>
            <person name="Brown M.T."/>
            <person name="Hayes R.D."/>
            <person name="Mukherjee M."/>
            <person name="Okumura C.Y."/>
            <person name="Schneider R."/>
            <person name="Smith A.J."/>
            <person name="Vanacova S."/>
            <person name="Villalvazo M."/>
            <person name="Haas B.J."/>
            <person name="Pertea M."/>
            <person name="Feldblyum T.V."/>
            <person name="Utterback T.R."/>
            <person name="Shu C.L."/>
            <person name="Osoegawa K."/>
            <person name="de Jong P.J."/>
            <person name="Hrdy I."/>
            <person name="Horvathova L."/>
            <person name="Zubacova Z."/>
            <person name="Dolezal P."/>
            <person name="Malik S.B."/>
            <person name="Logsdon J.M. Jr."/>
            <person name="Henze K."/>
            <person name="Gupta A."/>
            <person name="Wang C.C."/>
            <person name="Dunne R.L."/>
            <person name="Upcroft J.A."/>
            <person name="Upcroft P."/>
            <person name="White O."/>
            <person name="Salzberg S.L."/>
            <person name="Tang P."/>
            <person name="Chiu C.-H."/>
            <person name="Lee Y.-S."/>
            <person name="Embley T.M."/>
            <person name="Coombs G.H."/>
            <person name="Mottram J.C."/>
            <person name="Tachezy J."/>
            <person name="Fraser-Liggett C.M."/>
            <person name="Johnson P.J."/>
        </authorList>
    </citation>
    <scope>NUCLEOTIDE SEQUENCE [LARGE SCALE GENOMIC DNA]</scope>
    <source>
        <strain evidence="7">G3</strain>
    </source>
</reference>
<dbReference type="GO" id="GO:0061630">
    <property type="term" value="F:ubiquitin protein ligase activity"/>
    <property type="evidence" value="ECO:0000318"/>
    <property type="project" value="GO_Central"/>
</dbReference>
<dbReference type="RefSeq" id="XP_001328126.1">
    <property type="nucleotide sequence ID" value="XM_001328091.1"/>
</dbReference>
<feature type="compositionally biased region" description="Low complexity" evidence="6">
    <location>
        <begin position="832"/>
        <end position="846"/>
    </location>
</feature>
<dbReference type="STRING" id="5722.A2DUL2"/>
<dbReference type="Proteomes" id="UP000001542">
    <property type="component" value="Unassembled WGS sequence"/>
</dbReference>
<feature type="region of interest" description="Disordered" evidence="6">
    <location>
        <begin position="114"/>
        <end position="354"/>
    </location>
</feature>
<feature type="compositionally biased region" description="Low complexity" evidence="6">
    <location>
        <begin position="197"/>
        <end position="352"/>
    </location>
</feature>
<keyword evidence="4" id="KW-0805">Transcription regulation</keyword>
<feature type="compositionally biased region" description="Polar residues" evidence="6">
    <location>
        <begin position="179"/>
        <end position="191"/>
    </location>
</feature>
<evidence type="ECO:0000256" key="4">
    <source>
        <dbReference type="ARBA" id="ARBA00023015"/>
    </source>
</evidence>
<proteinExistence type="predicted"/>
<feature type="compositionally biased region" description="Polar residues" evidence="6">
    <location>
        <begin position="140"/>
        <end position="167"/>
    </location>
</feature>
<dbReference type="InterPro" id="IPR036770">
    <property type="entry name" value="Ankyrin_rpt-contain_sf"/>
</dbReference>
<dbReference type="AlphaFoldDB" id="A2DUL2"/>
<feature type="compositionally biased region" description="Low complexity" evidence="6">
    <location>
        <begin position="168"/>
        <end position="178"/>
    </location>
</feature>
<dbReference type="VEuPathDB" id="TrichDB:TVAGG3_0662960"/>
<evidence type="ECO:0000313" key="8">
    <source>
        <dbReference type="Proteomes" id="UP000001542"/>
    </source>
</evidence>
<evidence type="ECO:0000256" key="1">
    <source>
        <dbReference type="ARBA" id="ARBA00000900"/>
    </source>
</evidence>
<accession>A2DUL2</accession>
<reference evidence="7" key="1">
    <citation type="submission" date="2006-10" db="EMBL/GenBank/DDBJ databases">
        <authorList>
            <person name="Amadeo P."/>
            <person name="Zhao Q."/>
            <person name="Wortman J."/>
            <person name="Fraser-Liggett C."/>
            <person name="Carlton J."/>
        </authorList>
    </citation>
    <scope>NUCLEOTIDE SEQUENCE</scope>
    <source>
        <strain evidence="7">G3</strain>
    </source>
</reference>
<name>A2DUL2_TRIV3</name>
<keyword evidence="5" id="KW-0804">Transcription</keyword>
<gene>
    <name evidence="7" type="ORF">TVAG_165310</name>
</gene>
<dbReference type="KEGG" id="tva:4773910"/>
<dbReference type="PANTHER" id="PTHR46077:SF1">
    <property type="entry name" value="TOP1 BINDING ARGININE_SERINE RICH PROTEIN, E3 UBIQUITIN LIGASE"/>
    <property type="match status" value="1"/>
</dbReference>
<keyword evidence="3" id="KW-0808">Transferase</keyword>
<evidence type="ECO:0000313" key="7">
    <source>
        <dbReference type="EMBL" id="EAY15903.1"/>
    </source>
</evidence>
<organism evidence="7 8">
    <name type="scientific">Trichomonas vaginalis (strain ATCC PRA-98 / G3)</name>
    <dbReference type="NCBI Taxonomy" id="412133"/>
    <lineage>
        <taxon>Eukaryota</taxon>
        <taxon>Metamonada</taxon>
        <taxon>Parabasalia</taxon>
        <taxon>Trichomonadida</taxon>
        <taxon>Trichomonadidae</taxon>
        <taxon>Trichomonas</taxon>
    </lineage>
</organism>
<dbReference type="EMBL" id="DS113249">
    <property type="protein sequence ID" value="EAY15903.1"/>
    <property type="molecule type" value="Genomic_DNA"/>
</dbReference>
<evidence type="ECO:0000256" key="3">
    <source>
        <dbReference type="ARBA" id="ARBA00022679"/>
    </source>
</evidence>
<evidence type="ECO:0000256" key="5">
    <source>
        <dbReference type="ARBA" id="ARBA00023163"/>
    </source>
</evidence>
<dbReference type="SUPFAM" id="SSF48403">
    <property type="entry name" value="Ankyrin repeat"/>
    <property type="match status" value="1"/>
</dbReference>
<dbReference type="GO" id="GO:0006513">
    <property type="term" value="P:protein monoubiquitination"/>
    <property type="evidence" value="ECO:0000318"/>
    <property type="project" value="GO_Central"/>
</dbReference>
<feature type="compositionally biased region" description="Polar residues" evidence="6">
    <location>
        <begin position="847"/>
        <end position="868"/>
    </location>
</feature>
<dbReference type="GO" id="GO:0000209">
    <property type="term" value="P:protein polyubiquitination"/>
    <property type="evidence" value="ECO:0000318"/>
    <property type="project" value="GO_Central"/>
</dbReference>
<sequence length="882" mass="102175">MIHDDGFLNTCPDKRHTLNEDKVREVLNAGNATNSSNSTEFETVPYNQENCEALLKTAVLLNGNKHLVGENDFAFSLFYQGEGAKPTSIFYPVRNKLTDKYHVIIESPPVVPVNVSEKQSQQENLPNDAQNQQNDKRDQLNGNANDPNSNISQGNGNEQNIDPQNSPESQQTQSTESTRALSNPDNQNSQENKSDENSQNITSQNDQNNQDNTSNQATQATDQTTDQQNQQNQGNDNSQNLDPQNDQNSSNNTDNQTTDQNSDQQNQGNQSNDNSQNNSSQNDQNDQNSAVNQTTDPNNQQNQSNDQQNQGNDNFQINSSPNDQNSTVNQTSDQQNQNQENTDENQNNSSQEPRVKEIEFESLEEKQIIVYGILSYLTFLANNNFYYPVEKDIYEYIYLDEQSRPKLRIPPFSVTQEMKKLSKEEIRNHHLKLFKDFYRLCFSDEEYQSIESFTSLDDLQSELYNSFKGKNKQFDDYFNEIINYGTNNKNSTKTDKEIDDLFLNGDDDHKWSIIRELVDQTEVNTKNYQILYFIYKLHQWGPPNLYLEIYYYIKLMQFKPELDNFYLNSDNDLYKAVYYECKYHESRYYEYFFKSLEYYNKSLSNKEYDEQFIKYRLSILGQDLESLRIVADEGYPLAIYDYALEISKYDINIAISYSEKAIQYMFEARDLTARLKYNFYLLHPDERIENDIFNLCNGYKSLYYITDRLFVRACHLLSNERISKYIESKINNGYTDIIKHSDTCIKQIFKFCGSKQLIQLYPEGSRHLKKMRFHKGYTIIHLFAERGDVEGVKYCIEKLKCKTNKLVNKKKPIEIARANNNIAVVKYLESLSPSNNKPTSSNSSQNRIGSTKPGSSRPTNLSSKNSKANIAALRITHSSSIK</sequence>
<dbReference type="InParanoid" id="A2DUL2"/>
<evidence type="ECO:0000256" key="2">
    <source>
        <dbReference type="ARBA" id="ARBA00012483"/>
    </source>
</evidence>
<dbReference type="EC" id="2.3.2.27" evidence="2"/>
<feature type="compositionally biased region" description="Polar residues" evidence="6">
    <location>
        <begin position="118"/>
        <end position="133"/>
    </location>
</feature>
<feature type="region of interest" description="Disordered" evidence="6">
    <location>
        <begin position="832"/>
        <end position="869"/>
    </location>
</feature>
<dbReference type="SMR" id="A2DUL2"/>
<protein>
    <recommendedName>
        <fullName evidence="2">RING-type E3 ubiquitin transferase</fullName>
        <ecNumber evidence="2">2.3.2.27</ecNumber>
    </recommendedName>
</protein>
<comment type="catalytic activity">
    <reaction evidence="1">
        <text>S-ubiquitinyl-[E2 ubiquitin-conjugating enzyme]-L-cysteine + [acceptor protein]-L-lysine = [E2 ubiquitin-conjugating enzyme]-L-cysteine + N(6)-ubiquitinyl-[acceptor protein]-L-lysine.</text>
        <dbReference type="EC" id="2.3.2.27"/>
    </reaction>
</comment>
<dbReference type="PANTHER" id="PTHR46077">
    <property type="entry name" value="E3 UBIQUITIN-PROTEIN LIGASE TOPORS"/>
    <property type="match status" value="1"/>
</dbReference>
<dbReference type="VEuPathDB" id="TrichDB:TVAG_165310"/>
<evidence type="ECO:0000256" key="6">
    <source>
        <dbReference type="SAM" id="MobiDB-lite"/>
    </source>
</evidence>
<keyword evidence="8" id="KW-1185">Reference proteome</keyword>